<comment type="caution">
    <text evidence="2">The sequence shown here is derived from an EMBL/GenBank/DDBJ whole genome shotgun (WGS) entry which is preliminary data.</text>
</comment>
<feature type="transmembrane region" description="Helical" evidence="1">
    <location>
        <begin position="74"/>
        <end position="91"/>
    </location>
</feature>
<gene>
    <name evidence="2" type="ORF">NITHO_4920008</name>
</gene>
<keyword evidence="1" id="KW-0472">Membrane</keyword>
<evidence type="ECO:0000313" key="3">
    <source>
        <dbReference type="Proteomes" id="UP000004221"/>
    </source>
</evidence>
<dbReference type="Proteomes" id="UP000004221">
    <property type="component" value="Unassembled WGS sequence"/>
</dbReference>
<organism evidence="2 3">
    <name type="scientific">Nitrolancea hollandica Lb</name>
    <dbReference type="NCBI Taxonomy" id="1129897"/>
    <lineage>
        <taxon>Bacteria</taxon>
        <taxon>Pseudomonadati</taxon>
        <taxon>Thermomicrobiota</taxon>
        <taxon>Thermomicrobia</taxon>
        <taxon>Sphaerobacterales</taxon>
        <taxon>Sphaerobacterineae</taxon>
        <taxon>Sphaerobacteraceae</taxon>
        <taxon>Nitrolancea</taxon>
    </lineage>
</organism>
<keyword evidence="1" id="KW-1133">Transmembrane helix</keyword>
<keyword evidence="1" id="KW-0812">Transmembrane</keyword>
<reference evidence="2 3" key="1">
    <citation type="journal article" date="2012" name="ISME J.">
        <title>Nitrification expanded: discovery, physiology and genomics of a nitrite-oxidizing bacterium from the phylum Chloroflexi.</title>
        <authorList>
            <person name="Sorokin D.Y."/>
            <person name="Lucker S."/>
            <person name="Vejmelkova D."/>
            <person name="Kostrikina N.A."/>
            <person name="Kleerebezem R."/>
            <person name="Rijpstra W.I."/>
            <person name="Damste J.S."/>
            <person name="Le Paslier D."/>
            <person name="Muyzer G."/>
            <person name="Wagner M."/>
            <person name="van Loosdrecht M.C."/>
            <person name="Daims H."/>
        </authorList>
    </citation>
    <scope>NUCLEOTIDE SEQUENCE [LARGE SCALE GENOMIC DNA]</scope>
    <source>
        <strain evidence="3">none</strain>
    </source>
</reference>
<dbReference type="EMBL" id="CAGS01000437">
    <property type="protein sequence ID" value="CCF85397.1"/>
    <property type="molecule type" value="Genomic_DNA"/>
</dbReference>
<accession>I4EL35</accession>
<evidence type="ECO:0000313" key="2">
    <source>
        <dbReference type="EMBL" id="CCF85397.1"/>
    </source>
</evidence>
<keyword evidence="3" id="KW-1185">Reference proteome</keyword>
<dbReference type="AlphaFoldDB" id="I4EL35"/>
<evidence type="ECO:0000256" key="1">
    <source>
        <dbReference type="SAM" id="Phobius"/>
    </source>
</evidence>
<sequence>MTSVAALVAVFKQYLALTRLGFWIALSTLIRTPVTLQLLVEASDRNVLTALGLAKWVSYSSGTTTERLTLNKQGVIVGVFLLYLFLDWVQLTPGDLFWFGLESPLFQ</sequence>
<proteinExistence type="predicted"/>
<name>I4EL35_9BACT</name>
<protein>
    <submittedName>
        <fullName evidence="2">Uncharacterized protein</fullName>
    </submittedName>
</protein>